<accession>A0ABP8TGK9</accession>
<dbReference type="PANTHER" id="PTHR22946:SF9">
    <property type="entry name" value="POLYKETIDE TRANSFERASE AF380"/>
    <property type="match status" value="1"/>
</dbReference>
<dbReference type="Gene3D" id="3.40.50.1820">
    <property type="entry name" value="alpha/beta hydrolase"/>
    <property type="match status" value="1"/>
</dbReference>
<dbReference type="InterPro" id="IPR050261">
    <property type="entry name" value="FrsA_esterase"/>
</dbReference>
<evidence type="ECO:0000256" key="1">
    <source>
        <dbReference type="ARBA" id="ARBA00022801"/>
    </source>
</evidence>
<dbReference type="EMBL" id="BAABHJ010000006">
    <property type="protein sequence ID" value="GAA4607646.1"/>
    <property type="molecule type" value="Genomic_DNA"/>
</dbReference>
<evidence type="ECO:0000256" key="2">
    <source>
        <dbReference type="ARBA" id="ARBA00038115"/>
    </source>
</evidence>
<reference evidence="5" key="1">
    <citation type="journal article" date="2019" name="Int. J. Syst. Evol. Microbiol.">
        <title>The Global Catalogue of Microorganisms (GCM) 10K type strain sequencing project: providing services to taxonomists for standard genome sequencing and annotation.</title>
        <authorList>
            <consortium name="The Broad Institute Genomics Platform"/>
            <consortium name="The Broad Institute Genome Sequencing Center for Infectious Disease"/>
            <person name="Wu L."/>
            <person name="Ma J."/>
        </authorList>
    </citation>
    <scope>NUCLEOTIDE SEQUENCE [LARGE SCALE GENOMIC DNA]</scope>
    <source>
        <strain evidence="5">JCM 17938</strain>
    </source>
</reference>
<evidence type="ECO:0000259" key="3">
    <source>
        <dbReference type="Pfam" id="PF00561"/>
    </source>
</evidence>
<sequence length="287" mass="30510">MSVPDFLMTDPAPDLTPAATTPAVTFESAGETLLGVLHVPAGPGPHPIVVLLHGFPGNERNFDVAQALRRAGYASLVFHYRGSWGIGGSYSWAHLLEDATRVTTAVREPEFAAAHRLDPERLAVAGHSAGGFTALMTAAADPSIAAVASVSGFDFGWAAADSRADPARRAWYLDLWRGGLAPLRGTSAEALLAEMEEAGDSWSLAGLAPRLADRPVLLIGTGRDDVTPAPFHHDPVVSAYRAHPVDRLEDHLFPADHDLSDHRVRLSRTLADFLHWHLPPSPGGVGG</sequence>
<dbReference type="InterPro" id="IPR029058">
    <property type="entry name" value="AB_hydrolase_fold"/>
</dbReference>
<organism evidence="4 5">
    <name type="scientific">Actinoallomurus liliacearum</name>
    <dbReference type="NCBI Taxonomy" id="1080073"/>
    <lineage>
        <taxon>Bacteria</taxon>
        <taxon>Bacillati</taxon>
        <taxon>Actinomycetota</taxon>
        <taxon>Actinomycetes</taxon>
        <taxon>Streptosporangiales</taxon>
        <taxon>Thermomonosporaceae</taxon>
        <taxon>Actinoallomurus</taxon>
    </lineage>
</organism>
<dbReference type="PANTHER" id="PTHR22946">
    <property type="entry name" value="DIENELACTONE HYDROLASE DOMAIN-CONTAINING PROTEIN-RELATED"/>
    <property type="match status" value="1"/>
</dbReference>
<keyword evidence="1" id="KW-0378">Hydrolase</keyword>
<evidence type="ECO:0000313" key="4">
    <source>
        <dbReference type="EMBL" id="GAA4607646.1"/>
    </source>
</evidence>
<keyword evidence="5" id="KW-1185">Reference proteome</keyword>
<name>A0ABP8TGK9_9ACTN</name>
<protein>
    <recommendedName>
        <fullName evidence="3">AB hydrolase-1 domain-containing protein</fullName>
    </recommendedName>
</protein>
<feature type="domain" description="AB hydrolase-1" evidence="3">
    <location>
        <begin position="47"/>
        <end position="195"/>
    </location>
</feature>
<gene>
    <name evidence="4" type="ORF">GCM10023195_29260</name>
</gene>
<dbReference type="InterPro" id="IPR000073">
    <property type="entry name" value="AB_hydrolase_1"/>
</dbReference>
<comment type="caution">
    <text evidence="4">The sequence shown here is derived from an EMBL/GenBank/DDBJ whole genome shotgun (WGS) entry which is preliminary data.</text>
</comment>
<dbReference type="SUPFAM" id="SSF53474">
    <property type="entry name" value="alpha/beta-Hydrolases"/>
    <property type="match status" value="1"/>
</dbReference>
<comment type="similarity">
    <text evidence="2">Belongs to the AB hydrolase superfamily. FUS2 hydrolase family.</text>
</comment>
<dbReference type="Pfam" id="PF00561">
    <property type="entry name" value="Abhydrolase_1"/>
    <property type="match status" value="1"/>
</dbReference>
<proteinExistence type="inferred from homology"/>
<dbReference type="RefSeq" id="WP_345353834.1">
    <property type="nucleotide sequence ID" value="NZ_BAABHJ010000006.1"/>
</dbReference>
<evidence type="ECO:0000313" key="5">
    <source>
        <dbReference type="Proteomes" id="UP001500212"/>
    </source>
</evidence>
<dbReference type="Proteomes" id="UP001500212">
    <property type="component" value="Unassembled WGS sequence"/>
</dbReference>